<evidence type="ECO:0008006" key="8">
    <source>
        <dbReference type="Google" id="ProtNLM"/>
    </source>
</evidence>
<evidence type="ECO:0000256" key="1">
    <source>
        <dbReference type="ARBA" id="ARBA00004123"/>
    </source>
</evidence>
<dbReference type="EMBL" id="CH940654">
    <property type="protein sequence ID" value="EDW57753.2"/>
    <property type="molecule type" value="Genomic_DNA"/>
</dbReference>
<dbReference type="Proteomes" id="UP000008792">
    <property type="component" value="Unassembled WGS sequence"/>
</dbReference>
<feature type="compositionally biased region" description="Basic and acidic residues" evidence="5">
    <location>
        <begin position="478"/>
        <end position="498"/>
    </location>
</feature>
<name>B4M977_DROVI</name>
<feature type="region of interest" description="Disordered" evidence="5">
    <location>
        <begin position="282"/>
        <end position="309"/>
    </location>
</feature>
<dbReference type="InParanoid" id="B4M977"/>
<feature type="compositionally biased region" description="Basic and acidic residues" evidence="5">
    <location>
        <begin position="507"/>
        <end position="518"/>
    </location>
</feature>
<feature type="compositionally biased region" description="Basic and acidic residues" evidence="5">
    <location>
        <begin position="527"/>
        <end position="539"/>
    </location>
</feature>
<dbReference type="InterPro" id="IPR010301">
    <property type="entry name" value="RRP1"/>
</dbReference>
<keyword evidence="7" id="KW-1185">Reference proteome</keyword>
<dbReference type="KEGG" id="dvi:6634327"/>
<proteinExistence type="inferred from homology"/>
<dbReference type="GO" id="GO:0005634">
    <property type="term" value="C:nucleus"/>
    <property type="evidence" value="ECO:0007669"/>
    <property type="project" value="UniProtKB-SubCell"/>
</dbReference>
<accession>B4M977</accession>
<dbReference type="eggNOG" id="KOG3911">
    <property type="taxonomic scope" value="Eukaryota"/>
</dbReference>
<comment type="similarity">
    <text evidence="2">Belongs to the RRP1 family.</text>
</comment>
<gene>
    <name evidence="6" type="primary">Dvir\GJ18264</name>
    <name evidence="6" type="ORF">Dvir_GJ18264</name>
</gene>
<dbReference type="SMR" id="B4M977"/>
<dbReference type="OrthoDB" id="2019504at2759"/>
<dbReference type="GO" id="GO:0006364">
    <property type="term" value="P:rRNA processing"/>
    <property type="evidence" value="ECO:0007669"/>
    <property type="project" value="UniProtKB-KW"/>
</dbReference>
<evidence type="ECO:0000256" key="4">
    <source>
        <dbReference type="ARBA" id="ARBA00023242"/>
    </source>
</evidence>
<feature type="region of interest" description="Disordered" evidence="5">
    <location>
        <begin position="594"/>
        <end position="614"/>
    </location>
</feature>
<sequence>MMVTRKRPIKRSAQVAAIDKGDEIEDGGASQPKVPKELLVIAQEVKIVRALACNDLTKRNRQIRKLRKWFQLRAVSSFPFTEDDFMRIWKGLYYNVWMSDKPLVQEELAEQLAQMVDSFGGNTACSLAYFSAFMRTMCQEWFGIDQWRMDKFLMLVRRMLRYMLRLLKKHKWSADLIQAFNVSMQQSVLAEQPKSRGLTMHYMDVFFEELAKAANEEITAEQVNLFLRPFVHYVGTQRDAKLVAQCRTRVLYHLLYQSELGREYSEKYKAWKEMGFPSASIDDVEKMDSGFDEEEEEEEEEQQQEVTSLDPRAGNVDVLMPELPLNADCVLDELQTLLRTEEYNGKRRKGLRKLLHVFETYASGEFPLGVRNMPKPEGTTLSELVEQKIAEADEFEESNFGTGRKLKKLSKSKRKRLLKSINFEEVDEENFDQVISKALSPKLQKQVQRNEKVRSSINNAWVVEDVDANDEESNPKTSKQETEKVKQQSKEKAEEPKQKSKHQPKQQTKEQPKDETDQQLKAQSKQPIKEQTKAARPEQESTTLTETEPAESTPKPSNGWNEPLQDGEKDYFVPSRKLQLKQANSKLLINPLAAQDTPKTPAQRHKFASPQLGSGSKRVRIMTKCNSAYPKSDYYRQLKLSPQLPYDANRQPGKSVLKPHVLPGPINPNYKKAKRLFNDTL</sequence>
<evidence type="ECO:0000256" key="3">
    <source>
        <dbReference type="ARBA" id="ARBA00022552"/>
    </source>
</evidence>
<feature type="compositionally biased region" description="Acidic residues" evidence="5">
    <location>
        <begin position="290"/>
        <end position="303"/>
    </location>
</feature>
<dbReference type="HOGENOM" id="CLU_021225_0_0_1"/>
<dbReference type="AlphaFoldDB" id="B4M977"/>
<evidence type="ECO:0000256" key="2">
    <source>
        <dbReference type="ARBA" id="ARBA00006374"/>
    </source>
</evidence>
<dbReference type="STRING" id="7244.B4M977"/>
<evidence type="ECO:0000313" key="7">
    <source>
        <dbReference type="Proteomes" id="UP000008792"/>
    </source>
</evidence>
<keyword evidence="4" id="KW-0539">Nucleus</keyword>
<evidence type="ECO:0000256" key="5">
    <source>
        <dbReference type="SAM" id="MobiDB-lite"/>
    </source>
</evidence>
<dbReference type="Pfam" id="PF05997">
    <property type="entry name" value="Nop52"/>
    <property type="match status" value="1"/>
</dbReference>
<comment type="subcellular location">
    <subcellularLocation>
        <location evidence="1">Nucleus</location>
    </subcellularLocation>
</comment>
<dbReference type="PANTHER" id="PTHR13026">
    <property type="entry name" value="NNP-1 PROTEIN NOVEL NUCLEAR PROTEIN 1 NOP52"/>
    <property type="match status" value="1"/>
</dbReference>
<dbReference type="FunCoup" id="B4M977">
    <property type="interactions" value="880"/>
</dbReference>
<dbReference type="PANTHER" id="PTHR13026:SF0">
    <property type="entry name" value="RIBOSOMAL RNA PROCESSING 1B"/>
    <property type="match status" value="1"/>
</dbReference>
<protein>
    <recommendedName>
        <fullName evidence="8">Ribosomal RNA processing protein 1 homolog</fullName>
    </recommendedName>
</protein>
<reference evidence="6 7" key="1">
    <citation type="journal article" date="2007" name="Nature">
        <title>Evolution of genes and genomes on the Drosophila phylogeny.</title>
        <authorList>
            <consortium name="Drosophila 12 Genomes Consortium"/>
            <person name="Clark A.G."/>
            <person name="Eisen M.B."/>
            <person name="Smith D.R."/>
            <person name="Bergman C.M."/>
            <person name="Oliver B."/>
            <person name="Markow T.A."/>
            <person name="Kaufman T.C."/>
            <person name="Kellis M."/>
            <person name="Gelbart W."/>
            <person name="Iyer V.N."/>
            <person name="Pollard D.A."/>
            <person name="Sackton T.B."/>
            <person name="Larracuente A.M."/>
            <person name="Singh N.D."/>
            <person name="Abad J.P."/>
            <person name="Abt D.N."/>
            <person name="Adryan B."/>
            <person name="Aguade M."/>
            <person name="Akashi H."/>
            <person name="Anderson W.W."/>
            <person name="Aquadro C.F."/>
            <person name="Ardell D.H."/>
            <person name="Arguello R."/>
            <person name="Artieri C.G."/>
            <person name="Barbash D.A."/>
            <person name="Barker D."/>
            <person name="Barsanti P."/>
            <person name="Batterham P."/>
            <person name="Batzoglou S."/>
            <person name="Begun D."/>
            <person name="Bhutkar A."/>
            <person name="Blanco E."/>
            <person name="Bosak S.A."/>
            <person name="Bradley R.K."/>
            <person name="Brand A.D."/>
            <person name="Brent M.R."/>
            <person name="Brooks A.N."/>
            <person name="Brown R.H."/>
            <person name="Butlin R.K."/>
            <person name="Caggese C."/>
            <person name="Calvi B.R."/>
            <person name="Bernardo de Carvalho A."/>
            <person name="Caspi A."/>
            <person name="Castrezana S."/>
            <person name="Celniker S.E."/>
            <person name="Chang J.L."/>
            <person name="Chapple C."/>
            <person name="Chatterji S."/>
            <person name="Chinwalla A."/>
            <person name="Civetta A."/>
            <person name="Clifton S.W."/>
            <person name="Comeron J.M."/>
            <person name="Costello J.C."/>
            <person name="Coyne J.A."/>
            <person name="Daub J."/>
            <person name="David R.G."/>
            <person name="Delcher A.L."/>
            <person name="Delehaunty K."/>
            <person name="Do C.B."/>
            <person name="Ebling H."/>
            <person name="Edwards K."/>
            <person name="Eickbush T."/>
            <person name="Evans J.D."/>
            <person name="Filipski A."/>
            <person name="Findeiss S."/>
            <person name="Freyhult E."/>
            <person name="Fulton L."/>
            <person name="Fulton R."/>
            <person name="Garcia A.C."/>
            <person name="Gardiner A."/>
            <person name="Garfield D.A."/>
            <person name="Garvin B.E."/>
            <person name="Gibson G."/>
            <person name="Gilbert D."/>
            <person name="Gnerre S."/>
            <person name="Godfrey J."/>
            <person name="Good R."/>
            <person name="Gotea V."/>
            <person name="Gravely B."/>
            <person name="Greenberg A.J."/>
            <person name="Griffiths-Jones S."/>
            <person name="Gross S."/>
            <person name="Guigo R."/>
            <person name="Gustafson E.A."/>
            <person name="Haerty W."/>
            <person name="Hahn M.W."/>
            <person name="Halligan D.L."/>
            <person name="Halpern A.L."/>
            <person name="Halter G.M."/>
            <person name="Han M.V."/>
            <person name="Heger A."/>
            <person name="Hillier L."/>
            <person name="Hinrichs A.S."/>
            <person name="Holmes I."/>
            <person name="Hoskins R.A."/>
            <person name="Hubisz M.J."/>
            <person name="Hultmark D."/>
            <person name="Huntley M.A."/>
            <person name="Jaffe D.B."/>
            <person name="Jagadeeshan S."/>
            <person name="Jeck W.R."/>
            <person name="Johnson J."/>
            <person name="Jones C.D."/>
            <person name="Jordan W.C."/>
            <person name="Karpen G.H."/>
            <person name="Kataoka E."/>
            <person name="Keightley P.D."/>
            <person name="Kheradpour P."/>
            <person name="Kirkness E.F."/>
            <person name="Koerich L.B."/>
            <person name="Kristiansen K."/>
            <person name="Kudrna D."/>
            <person name="Kulathinal R.J."/>
            <person name="Kumar S."/>
            <person name="Kwok R."/>
            <person name="Lander E."/>
            <person name="Langley C.H."/>
            <person name="Lapoint R."/>
            <person name="Lazzaro B.P."/>
            <person name="Lee S.J."/>
            <person name="Levesque L."/>
            <person name="Li R."/>
            <person name="Lin C.F."/>
            <person name="Lin M.F."/>
            <person name="Lindblad-Toh K."/>
            <person name="Llopart A."/>
            <person name="Long M."/>
            <person name="Low L."/>
            <person name="Lozovsky E."/>
            <person name="Lu J."/>
            <person name="Luo M."/>
            <person name="Machado C.A."/>
            <person name="Makalowski W."/>
            <person name="Marzo M."/>
            <person name="Matsuda M."/>
            <person name="Matzkin L."/>
            <person name="McAllister B."/>
            <person name="McBride C.S."/>
            <person name="McKernan B."/>
            <person name="McKernan K."/>
            <person name="Mendez-Lago M."/>
            <person name="Minx P."/>
            <person name="Mollenhauer M.U."/>
            <person name="Montooth K."/>
            <person name="Mount S.M."/>
            <person name="Mu X."/>
            <person name="Myers E."/>
            <person name="Negre B."/>
            <person name="Newfeld S."/>
            <person name="Nielsen R."/>
            <person name="Noor M.A."/>
            <person name="O'Grady P."/>
            <person name="Pachter L."/>
            <person name="Papaceit M."/>
            <person name="Parisi M.J."/>
            <person name="Parisi M."/>
            <person name="Parts L."/>
            <person name="Pedersen J.S."/>
            <person name="Pesole G."/>
            <person name="Phillippy A.M."/>
            <person name="Ponting C.P."/>
            <person name="Pop M."/>
            <person name="Porcelli D."/>
            <person name="Powell J.R."/>
            <person name="Prohaska S."/>
            <person name="Pruitt K."/>
            <person name="Puig M."/>
            <person name="Quesneville H."/>
            <person name="Ram K.R."/>
            <person name="Rand D."/>
            <person name="Rasmussen M.D."/>
            <person name="Reed L.K."/>
            <person name="Reenan R."/>
            <person name="Reily A."/>
            <person name="Remington K.A."/>
            <person name="Rieger T.T."/>
            <person name="Ritchie M.G."/>
            <person name="Robin C."/>
            <person name="Rogers Y.H."/>
            <person name="Rohde C."/>
            <person name="Rozas J."/>
            <person name="Rubenfield M.J."/>
            <person name="Ruiz A."/>
            <person name="Russo S."/>
            <person name="Salzberg S.L."/>
            <person name="Sanchez-Gracia A."/>
            <person name="Saranga D.J."/>
            <person name="Sato H."/>
            <person name="Schaeffer S.W."/>
            <person name="Schatz M.C."/>
            <person name="Schlenke T."/>
            <person name="Schwartz R."/>
            <person name="Segarra C."/>
            <person name="Singh R.S."/>
            <person name="Sirot L."/>
            <person name="Sirota M."/>
            <person name="Sisneros N.B."/>
            <person name="Smith C.D."/>
            <person name="Smith T.F."/>
            <person name="Spieth J."/>
            <person name="Stage D.E."/>
            <person name="Stark A."/>
            <person name="Stephan W."/>
            <person name="Strausberg R.L."/>
            <person name="Strempel S."/>
            <person name="Sturgill D."/>
            <person name="Sutton G."/>
            <person name="Sutton G.G."/>
            <person name="Tao W."/>
            <person name="Teichmann S."/>
            <person name="Tobari Y.N."/>
            <person name="Tomimura Y."/>
            <person name="Tsolas J.M."/>
            <person name="Valente V.L."/>
            <person name="Venter E."/>
            <person name="Venter J.C."/>
            <person name="Vicario S."/>
            <person name="Vieira F.G."/>
            <person name="Vilella A.J."/>
            <person name="Villasante A."/>
            <person name="Walenz B."/>
            <person name="Wang J."/>
            <person name="Wasserman M."/>
            <person name="Watts T."/>
            <person name="Wilson D."/>
            <person name="Wilson R.K."/>
            <person name="Wing R.A."/>
            <person name="Wolfner M.F."/>
            <person name="Wong A."/>
            <person name="Wong G.K."/>
            <person name="Wu C.I."/>
            <person name="Wu G."/>
            <person name="Yamamoto D."/>
            <person name="Yang H.P."/>
            <person name="Yang S.P."/>
            <person name="Yorke J.A."/>
            <person name="Yoshida K."/>
            <person name="Zdobnov E."/>
            <person name="Zhang P."/>
            <person name="Zhang Y."/>
            <person name="Zimin A.V."/>
            <person name="Baldwin J."/>
            <person name="Abdouelleil A."/>
            <person name="Abdulkadir J."/>
            <person name="Abebe A."/>
            <person name="Abera B."/>
            <person name="Abreu J."/>
            <person name="Acer S.C."/>
            <person name="Aftuck L."/>
            <person name="Alexander A."/>
            <person name="An P."/>
            <person name="Anderson E."/>
            <person name="Anderson S."/>
            <person name="Arachi H."/>
            <person name="Azer M."/>
            <person name="Bachantsang P."/>
            <person name="Barry A."/>
            <person name="Bayul T."/>
            <person name="Berlin A."/>
            <person name="Bessette D."/>
            <person name="Bloom T."/>
            <person name="Blye J."/>
            <person name="Boguslavskiy L."/>
            <person name="Bonnet C."/>
            <person name="Boukhgalter B."/>
            <person name="Bourzgui I."/>
            <person name="Brown A."/>
            <person name="Cahill P."/>
            <person name="Channer S."/>
            <person name="Cheshatsang Y."/>
            <person name="Chuda L."/>
            <person name="Citroen M."/>
            <person name="Collymore A."/>
            <person name="Cooke P."/>
            <person name="Costello M."/>
            <person name="D'Aco K."/>
            <person name="Daza R."/>
            <person name="De Haan G."/>
            <person name="DeGray S."/>
            <person name="DeMaso C."/>
            <person name="Dhargay N."/>
            <person name="Dooley K."/>
            <person name="Dooley E."/>
            <person name="Doricent M."/>
            <person name="Dorje P."/>
            <person name="Dorjee K."/>
            <person name="Dupes A."/>
            <person name="Elong R."/>
            <person name="Falk J."/>
            <person name="Farina A."/>
            <person name="Faro S."/>
            <person name="Ferguson D."/>
            <person name="Fisher S."/>
            <person name="Foley C.D."/>
            <person name="Franke A."/>
            <person name="Friedrich D."/>
            <person name="Gadbois L."/>
            <person name="Gearin G."/>
            <person name="Gearin C.R."/>
            <person name="Giannoukos G."/>
            <person name="Goode T."/>
            <person name="Graham J."/>
            <person name="Grandbois E."/>
            <person name="Grewal S."/>
            <person name="Gyaltsen K."/>
            <person name="Hafez N."/>
            <person name="Hagos B."/>
            <person name="Hall J."/>
            <person name="Henson C."/>
            <person name="Hollinger A."/>
            <person name="Honan T."/>
            <person name="Huard M.D."/>
            <person name="Hughes L."/>
            <person name="Hurhula B."/>
            <person name="Husby M.E."/>
            <person name="Kamat A."/>
            <person name="Kanga B."/>
            <person name="Kashin S."/>
            <person name="Khazanovich D."/>
            <person name="Kisner P."/>
            <person name="Lance K."/>
            <person name="Lara M."/>
            <person name="Lee W."/>
            <person name="Lennon N."/>
            <person name="Letendre F."/>
            <person name="LeVine R."/>
            <person name="Lipovsky A."/>
            <person name="Liu X."/>
            <person name="Liu J."/>
            <person name="Liu S."/>
            <person name="Lokyitsang T."/>
            <person name="Lokyitsang Y."/>
            <person name="Lubonja R."/>
            <person name="Lui A."/>
            <person name="MacDonald P."/>
            <person name="Magnisalis V."/>
            <person name="Maru K."/>
            <person name="Matthews C."/>
            <person name="McCusker W."/>
            <person name="McDonough S."/>
            <person name="Mehta T."/>
            <person name="Meldrim J."/>
            <person name="Meneus L."/>
            <person name="Mihai O."/>
            <person name="Mihalev A."/>
            <person name="Mihova T."/>
            <person name="Mittelman R."/>
            <person name="Mlenga V."/>
            <person name="Montmayeur A."/>
            <person name="Mulrain L."/>
            <person name="Navidi A."/>
            <person name="Naylor J."/>
            <person name="Negash T."/>
            <person name="Nguyen T."/>
            <person name="Nguyen N."/>
            <person name="Nicol R."/>
            <person name="Norbu C."/>
            <person name="Norbu N."/>
            <person name="Novod N."/>
            <person name="O'Neill B."/>
            <person name="Osman S."/>
            <person name="Markiewicz E."/>
            <person name="Oyono O.L."/>
            <person name="Patti C."/>
            <person name="Phunkhang P."/>
            <person name="Pierre F."/>
            <person name="Priest M."/>
            <person name="Raghuraman S."/>
            <person name="Rege F."/>
            <person name="Reyes R."/>
            <person name="Rise C."/>
            <person name="Rogov P."/>
            <person name="Ross K."/>
            <person name="Ryan E."/>
            <person name="Settipalli S."/>
            <person name="Shea T."/>
            <person name="Sherpa N."/>
            <person name="Shi L."/>
            <person name="Shih D."/>
            <person name="Sparrow T."/>
            <person name="Spaulding J."/>
            <person name="Stalker J."/>
            <person name="Stange-Thomann N."/>
            <person name="Stavropoulos S."/>
            <person name="Stone C."/>
            <person name="Strader C."/>
            <person name="Tesfaye S."/>
            <person name="Thomson T."/>
            <person name="Thoulutsang Y."/>
            <person name="Thoulutsang D."/>
            <person name="Topham K."/>
            <person name="Topping I."/>
            <person name="Tsamla T."/>
            <person name="Vassiliev H."/>
            <person name="Vo A."/>
            <person name="Wangchuk T."/>
            <person name="Wangdi T."/>
            <person name="Weiand M."/>
            <person name="Wilkinson J."/>
            <person name="Wilson A."/>
            <person name="Yadav S."/>
            <person name="Young G."/>
            <person name="Yu Q."/>
            <person name="Zembek L."/>
            <person name="Zhong D."/>
            <person name="Zimmer A."/>
            <person name="Zwirko Z."/>
            <person name="Jaffe D.B."/>
            <person name="Alvarez P."/>
            <person name="Brockman W."/>
            <person name="Butler J."/>
            <person name="Chin C."/>
            <person name="Gnerre S."/>
            <person name="Grabherr M."/>
            <person name="Kleber M."/>
            <person name="Mauceli E."/>
            <person name="MacCallum I."/>
        </authorList>
    </citation>
    <scope>NUCLEOTIDE SEQUENCE [LARGE SCALE GENOMIC DNA]</scope>
    <source>
        <strain evidence="7">Tucson 15010-1051.87</strain>
    </source>
</reference>
<evidence type="ECO:0000313" key="6">
    <source>
        <dbReference type="EMBL" id="EDW57753.2"/>
    </source>
</evidence>
<dbReference type="GO" id="GO:0030688">
    <property type="term" value="C:preribosome, small subunit precursor"/>
    <property type="evidence" value="ECO:0007669"/>
    <property type="project" value="InterPro"/>
</dbReference>
<organism evidence="6 7">
    <name type="scientific">Drosophila virilis</name>
    <name type="common">Fruit fly</name>
    <dbReference type="NCBI Taxonomy" id="7244"/>
    <lineage>
        <taxon>Eukaryota</taxon>
        <taxon>Metazoa</taxon>
        <taxon>Ecdysozoa</taxon>
        <taxon>Arthropoda</taxon>
        <taxon>Hexapoda</taxon>
        <taxon>Insecta</taxon>
        <taxon>Pterygota</taxon>
        <taxon>Neoptera</taxon>
        <taxon>Endopterygota</taxon>
        <taxon>Diptera</taxon>
        <taxon>Brachycera</taxon>
        <taxon>Muscomorpha</taxon>
        <taxon>Ephydroidea</taxon>
        <taxon>Drosophilidae</taxon>
        <taxon>Drosophila</taxon>
    </lineage>
</organism>
<keyword evidence="3" id="KW-0698">rRNA processing</keyword>
<feature type="region of interest" description="Disordered" evidence="5">
    <location>
        <begin position="464"/>
        <end position="568"/>
    </location>
</feature>